<evidence type="ECO:0000313" key="3">
    <source>
        <dbReference type="Proteomes" id="UP000198598"/>
    </source>
</evidence>
<dbReference type="OrthoDB" id="964345at2"/>
<accession>A0A1I2DV56</accession>
<evidence type="ECO:0000256" key="1">
    <source>
        <dbReference type="SAM" id="SignalP"/>
    </source>
</evidence>
<keyword evidence="3" id="KW-1185">Reference proteome</keyword>
<evidence type="ECO:0000313" key="2">
    <source>
        <dbReference type="EMBL" id="SFE84111.1"/>
    </source>
</evidence>
<gene>
    <name evidence="2" type="ORF">SAMN05216167_12072</name>
</gene>
<protein>
    <submittedName>
        <fullName evidence="2">Uncharacterized protein</fullName>
    </submittedName>
</protein>
<sequence>MKLFVLLLALLSSLYANAQSVEARLKMKVLKIETDKAKKDGRLITEAQFTSFQYRLIPIKDWWKMFYDIHRKFKTDMSRVLEVSVVDRQKQDSLAGTHQADSLATLLSRMQQDTSVSKEETYFKAKYENASPTQQVYEVLYELRYKHSGQVIQASKLRKAFYQHDLSEVHSFN</sequence>
<feature type="chain" id="PRO_5011549393" evidence="1">
    <location>
        <begin position="19"/>
        <end position="173"/>
    </location>
</feature>
<proteinExistence type="predicted"/>
<reference evidence="2 3" key="1">
    <citation type="submission" date="2016-10" db="EMBL/GenBank/DDBJ databases">
        <authorList>
            <person name="de Groot N.N."/>
        </authorList>
    </citation>
    <scope>NUCLEOTIDE SEQUENCE [LARGE SCALE GENOMIC DNA]</scope>
    <source>
        <strain evidence="2 3">DSM 26130</strain>
    </source>
</reference>
<organism evidence="2 3">
    <name type="scientific">Spirosoma endophyticum</name>
    <dbReference type="NCBI Taxonomy" id="662367"/>
    <lineage>
        <taxon>Bacteria</taxon>
        <taxon>Pseudomonadati</taxon>
        <taxon>Bacteroidota</taxon>
        <taxon>Cytophagia</taxon>
        <taxon>Cytophagales</taxon>
        <taxon>Cytophagaceae</taxon>
        <taxon>Spirosoma</taxon>
    </lineage>
</organism>
<feature type="signal peptide" evidence="1">
    <location>
        <begin position="1"/>
        <end position="18"/>
    </location>
</feature>
<dbReference type="AlphaFoldDB" id="A0A1I2DV56"/>
<name>A0A1I2DV56_9BACT</name>
<dbReference type="Proteomes" id="UP000198598">
    <property type="component" value="Unassembled WGS sequence"/>
</dbReference>
<dbReference type="RefSeq" id="WP_093832962.1">
    <property type="nucleotide sequence ID" value="NZ_FOLQ01000020.1"/>
</dbReference>
<keyword evidence="1" id="KW-0732">Signal</keyword>
<dbReference type="EMBL" id="FOLQ01000020">
    <property type="protein sequence ID" value="SFE84111.1"/>
    <property type="molecule type" value="Genomic_DNA"/>
</dbReference>